<name>A0ABT1Q299_9ACTN</name>
<evidence type="ECO:0000256" key="1">
    <source>
        <dbReference type="SAM" id="MobiDB-lite"/>
    </source>
</evidence>
<keyword evidence="3" id="KW-1185">Reference proteome</keyword>
<evidence type="ECO:0008006" key="4">
    <source>
        <dbReference type="Google" id="ProtNLM"/>
    </source>
</evidence>
<dbReference type="EMBL" id="JANFNG010000029">
    <property type="protein sequence ID" value="MCQ4084042.1"/>
    <property type="molecule type" value="Genomic_DNA"/>
</dbReference>
<dbReference type="Proteomes" id="UP001057702">
    <property type="component" value="Unassembled WGS sequence"/>
</dbReference>
<comment type="caution">
    <text evidence="2">The sequence shown here is derived from an EMBL/GenBank/DDBJ whole genome shotgun (WGS) entry which is preliminary data.</text>
</comment>
<sequence length="86" mass="9758">MLRPAYLAATNTFALLSLLPMSDRNKDIEILSLRHQLLAAQRQVGKPTFTGTDRAMLTGLAPADNLVQPGQRTDRRQQRSLRRDWN</sequence>
<protein>
    <recommendedName>
        <fullName evidence="4">Integrase</fullName>
    </recommendedName>
</protein>
<evidence type="ECO:0000313" key="3">
    <source>
        <dbReference type="Proteomes" id="UP001057702"/>
    </source>
</evidence>
<feature type="region of interest" description="Disordered" evidence="1">
    <location>
        <begin position="61"/>
        <end position="86"/>
    </location>
</feature>
<proteinExistence type="predicted"/>
<gene>
    <name evidence="2" type="ORF">NGB36_26535</name>
</gene>
<reference evidence="2" key="1">
    <citation type="submission" date="2022-06" db="EMBL/GenBank/DDBJ databases">
        <title>Draft genome sequence of Streptomyces sp. RB6PN25 isolated from peat swamp forest in Thailand.</title>
        <authorList>
            <person name="Duangmal K."/>
            <person name="Klaysubun C."/>
        </authorList>
    </citation>
    <scope>NUCLEOTIDE SEQUENCE</scope>
    <source>
        <strain evidence="2">RB6PN25</strain>
    </source>
</reference>
<dbReference type="RefSeq" id="WP_255923084.1">
    <property type="nucleotide sequence ID" value="NZ_JANFNG010000029.1"/>
</dbReference>
<accession>A0ABT1Q299</accession>
<organism evidence="2 3">
    <name type="scientific">Streptomyces humicola</name>
    <dbReference type="NCBI Taxonomy" id="2953240"/>
    <lineage>
        <taxon>Bacteria</taxon>
        <taxon>Bacillati</taxon>
        <taxon>Actinomycetota</taxon>
        <taxon>Actinomycetes</taxon>
        <taxon>Kitasatosporales</taxon>
        <taxon>Streptomycetaceae</taxon>
        <taxon>Streptomyces</taxon>
    </lineage>
</organism>
<evidence type="ECO:0000313" key="2">
    <source>
        <dbReference type="EMBL" id="MCQ4084042.1"/>
    </source>
</evidence>
<feature type="compositionally biased region" description="Basic and acidic residues" evidence="1">
    <location>
        <begin position="72"/>
        <end position="86"/>
    </location>
</feature>